<sequence length="508" mass="59047">MKNKILFIVFVCFGLFPSCSESFLELSNPNEQTTGDYWKTQEELQKGIDACYRALRFNGEYSRWLHILYVARSDEGYSHSPNAYFQAYSNFKIGSYNDDSAEAVFYTWLDNYKGIFWANQVLDNAPNIQMDETLRDRIMGEAYFLRGLQYFNLAGVFGRGPITLTSYAREDAPVIGEQEDLYNQALKDFKDARDRLPEKYSNSSDLGRATKGSALGMMVKVLMQQHNWAEAEAMCREIFNLKIYKLVDNYTDNFTAINENNSESLFEVQYAYGIQAGNELGCNRAKFMGLPVDGCSWDDSTPRTALKGDFEQEKTTDGKVDPRLKATLAFYDASTPDEKFYGKTWTQWGLDQNNIYWRKYTNWDTQTYEDYNSGINFRVVRLADIYLLYAEALNELNRTSEAYDYINKVRNRVGLCNLENSKVFTGIGNDKEKMREQIMHERMTELCGESWRWLDLERWGYFESAEKIAYLKSRDDDFSNFKIGVHNRFPIPYREIPLVEGLTQNPGY</sequence>
<dbReference type="CDD" id="cd08977">
    <property type="entry name" value="SusD"/>
    <property type="match status" value="1"/>
</dbReference>
<evidence type="ECO:0000313" key="8">
    <source>
        <dbReference type="EMBL" id="BCI64453.1"/>
    </source>
</evidence>
<dbReference type="Pfam" id="PF07980">
    <property type="entry name" value="SusD_RagB"/>
    <property type="match status" value="1"/>
</dbReference>
<proteinExistence type="inferred from homology"/>
<organism evidence="8 9">
    <name type="scientific">Coprobacter secundus subsp. similis</name>
    <dbReference type="NCBI Taxonomy" id="2751153"/>
    <lineage>
        <taxon>Bacteria</taxon>
        <taxon>Pseudomonadati</taxon>
        <taxon>Bacteroidota</taxon>
        <taxon>Bacteroidia</taxon>
        <taxon>Bacteroidales</taxon>
        <taxon>Barnesiellaceae</taxon>
        <taxon>Coprobacter</taxon>
    </lineage>
</organism>
<keyword evidence="3" id="KW-0732">Signal</keyword>
<keyword evidence="5" id="KW-0998">Cell outer membrane</keyword>
<dbReference type="Gene3D" id="1.25.40.390">
    <property type="match status" value="1"/>
</dbReference>
<evidence type="ECO:0000256" key="5">
    <source>
        <dbReference type="ARBA" id="ARBA00023237"/>
    </source>
</evidence>
<name>A0A7G1HZJ7_9BACT</name>
<dbReference type="InterPro" id="IPR012944">
    <property type="entry name" value="SusD_RagB_dom"/>
</dbReference>
<keyword evidence="4" id="KW-0472">Membrane</keyword>
<dbReference type="AlphaFoldDB" id="A0A7G1HZJ7"/>
<evidence type="ECO:0000259" key="6">
    <source>
        <dbReference type="Pfam" id="PF07980"/>
    </source>
</evidence>
<dbReference type="EMBL" id="AP023322">
    <property type="protein sequence ID" value="BCI64453.1"/>
    <property type="molecule type" value="Genomic_DNA"/>
</dbReference>
<dbReference type="Proteomes" id="UP000594042">
    <property type="component" value="Chromosome"/>
</dbReference>
<dbReference type="KEGG" id="copr:Cop2CBH44_28060"/>
<dbReference type="SUPFAM" id="SSF48452">
    <property type="entry name" value="TPR-like"/>
    <property type="match status" value="1"/>
</dbReference>
<protein>
    <submittedName>
        <fullName evidence="8">Membrane protein</fullName>
    </submittedName>
</protein>
<dbReference type="RefSeq" id="WP_055097724.1">
    <property type="nucleotide sequence ID" value="NZ_AP023322.1"/>
</dbReference>
<evidence type="ECO:0000256" key="1">
    <source>
        <dbReference type="ARBA" id="ARBA00004442"/>
    </source>
</evidence>
<evidence type="ECO:0000256" key="3">
    <source>
        <dbReference type="ARBA" id="ARBA00022729"/>
    </source>
</evidence>
<dbReference type="Pfam" id="PF14322">
    <property type="entry name" value="SusD-like_3"/>
    <property type="match status" value="1"/>
</dbReference>
<dbReference type="GO" id="GO:0009279">
    <property type="term" value="C:cell outer membrane"/>
    <property type="evidence" value="ECO:0007669"/>
    <property type="project" value="UniProtKB-SubCell"/>
</dbReference>
<evidence type="ECO:0000259" key="7">
    <source>
        <dbReference type="Pfam" id="PF14322"/>
    </source>
</evidence>
<gene>
    <name evidence="8" type="ORF">Cop2CBH44_28060</name>
</gene>
<comment type="subcellular location">
    <subcellularLocation>
        <location evidence="1">Cell outer membrane</location>
    </subcellularLocation>
</comment>
<dbReference type="InterPro" id="IPR011990">
    <property type="entry name" value="TPR-like_helical_dom_sf"/>
</dbReference>
<dbReference type="InterPro" id="IPR033985">
    <property type="entry name" value="SusD-like_N"/>
</dbReference>
<feature type="domain" description="SusD-like N-terminal" evidence="7">
    <location>
        <begin position="23"/>
        <end position="221"/>
    </location>
</feature>
<reference evidence="9" key="1">
    <citation type="submission" date="2020-07" db="EMBL/GenBank/DDBJ databases">
        <title>Complete genome sequencing of Coprobacter sp. strain 2CBH44.</title>
        <authorList>
            <person name="Sakamoto M."/>
            <person name="Murakami T."/>
            <person name="Mori H."/>
        </authorList>
    </citation>
    <scope>NUCLEOTIDE SEQUENCE [LARGE SCALE GENOMIC DNA]</scope>
    <source>
        <strain evidence="9">2CBH44</strain>
    </source>
</reference>
<comment type="similarity">
    <text evidence="2">Belongs to the SusD family.</text>
</comment>
<keyword evidence="9" id="KW-1185">Reference proteome</keyword>
<accession>A0A7G1HZJ7</accession>
<evidence type="ECO:0000256" key="4">
    <source>
        <dbReference type="ARBA" id="ARBA00023136"/>
    </source>
</evidence>
<evidence type="ECO:0000256" key="2">
    <source>
        <dbReference type="ARBA" id="ARBA00006275"/>
    </source>
</evidence>
<evidence type="ECO:0000313" key="9">
    <source>
        <dbReference type="Proteomes" id="UP000594042"/>
    </source>
</evidence>
<feature type="domain" description="RagB/SusD" evidence="6">
    <location>
        <begin position="303"/>
        <end position="508"/>
    </location>
</feature>